<organism evidence="1">
    <name type="scientific">uncultured delta proteobacterium</name>
    <dbReference type="NCBI Taxonomy" id="34034"/>
    <lineage>
        <taxon>Bacteria</taxon>
        <taxon>Deltaproteobacteria</taxon>
        <taxon>environmental samples</taxon>
    </lineage>
</organism>
<reference evidence="1" key="1">
    <citation type="submission" date="2016-04" db="EMBL/GenBank/DDBJ databases">
        <authorList>
            <person name="Evans L.H."/>
            <person name="Alamgir A."/>
            <person name="Owens N."/>
            <person name="Weber N.D."/>
            <person name="Virtaneva K."/>
            <person name="Barbian K."/>
            <person name="Babar A."/>
            <person name="Rosenke K."/>
        </authorList>
    </citation>
    <scope>NUCLEOTIDE SEQUENCE</scope>
    <source>
        <strain evidence="1">86</strain>
    </source>
</reference>
<gene>
    <name evidence="1" type="ORF">KL86DPRO_11483</name>
</gene>
<name>A0A212JHT2_9DELT</name>
<proteinExistence type="predicted"/>
<dbReference type="EMBL" id="FLUQ01000001">
    <property type="protein sequence ID" value="SBV98977.1"/>
    <property type="molecule type" value="Genomic_DNA"/>
</dbReference>
<accession>A0A212JHT2</accession>
<protein>
    <submittedName>
        <fullName evidence="1">Uncharacterized protein</fullName>
    </submittedName>
</protein>
<sequence>MISNSTMAMKRIMTFRLRWLLCSARKKAICEKMNFMDTSIKADITLGRERQYAIFAVENHGRTLPVICDSRILRVFRRHAGHFAIPFHWSCDAVPPYERSGHS</sequence>
<dbReference type="AlphaFoldDB" id="A0A212JHT2"/>
<evidence type="ECO:0000313" key="1">
    <source>
        <dbReference type="EMBL" id="SBV98977.1"/>
    </source>
</evidence>